<gene>
    <name evidence="1" type="ORF">OPV22_001924</name>
</gene>
<comment type="caution">
    <text evidence="1">The sequence shown here is derived from an EMBL/GenBank/DDBJ whole genome shotgun (WGS) entry which is preliminary data.</text>
</comment>
<dbReference type="AlphaFoldDB" id="A0AAV8QF24"/>
<dbReference type="EMBL" id="JAQQAF010000001">
    <property type="protein sequence ID" value="KAJ8511490.1"/>
    <property type="molecule type" value="Genomic_DNA"/>
</dbReference>
<protein>
    <submittedName>
        <fullName evidence="1">Uncharacterized protein</fullName>
    </submittedName>
</protein>
<keyword evidence="2" id="KW-1185">Reference proteome</keyword>
<sequence>MLCTFLVIEMRGHGHHTSRLLQATYKSKIVMWGSSTFTVETNHARAQKSICRDVFDSSSSVWFATCSAHQDHGCQMAYALGYPSSLAYRFECPGHETQALHVNNGRSLHPNVQQQRAKRFCWIK</sequence>
<accession>A0AAV8QF24</accession>
<organism evidence="1 2">
    <name type="scientific">Ensete ventricosum</name>
    <name type="common">Abyssinian banana</name>
    <name type="synonym">Musa ensete</name>
    <dbReference type="NCBI Taxonomy" id="4639"/>
    <lineage>
        <taxon>Eukaryota</taxon>
        <taxon>Viridiplantae</taxon>
        <taxon>Streptophyta</taxon>
        <taxon>Embryophyta</taxon>
        <taxon>Tracheophyta</taxon>
        <taxon>Spermatophyta</taxon>
        <taxon>Magnoliopsida</taxon>
        <taxon>Liliopsida</taxon>
        <taxon>Zingiberales</taxon>
        <taxon>Musaceae</taxon>
        <taxon>Ensete</taxon>
    </lineage>
</organism>
<reference evidence="1 2" key="1">
    <citation type="submission" date="2022-12" db="EMBL/GenBank/DDBJ databases">
        <title>Chromosome-scale assembly of the Ensete ventricosum genome.</title>
        <authorList>
            <person name="Dussert Y."/>
            <person name="Stocks J."/>
            <person name="Wendawek A."/>
            <person name="Woldeyes F."/>
            <person name="Nichols R.A."/>
            <person name="Borrell J.S."/>
        </authorList>
    </citation>
    <scope>NUCLEOTIDE SEQUENCE [LARGE SCALE GENOMIC DNA]</scope>
    <source>
        <strain evidence="2">cv. Maze</strain>
        <tissue evidence="1">Seeds</tissue>
    </source>
</reference>
<evidence type="ECO:0000313" key="1">
    <source>
        <dbReference type="EMBL" id="KAJ8511490.1"/>
    </source>
</evidence>
<name>A0AAV8QF24_ENSVE</name>
<dbReference type="Proteomes" id="UP001222027">
    <property type="component" value="Unassembled WGS sequence"/>
</dbReference>
<proteinExistence type="predicted"/>
<evidence type="ECO:0000313" key="2">
    <source>
        <dbReference type="Proteomes" id="UP001222027"/>
    </source>
</evidence>